<organism evidence="1 2">
    <name type="scientific">Blyttiomyces helicus</name>
    <dbReference type="NCBI Taxonomy" id="388810"/>
    <lineage>
        <taxon>Eukaryota</taxon>
        <taxon>Fungi</taxon>
        <taxon>Fungi incertae sedis</taxon>
        <taxon>Chytridiomycota</taxon>
        <taxon>Chytridiomycota incertae sedis</taxon>
        <taxon>Chytridiomycetes</taxon>
        <taxon>Chytridiomycetes incertae sedis</taxon>
        <taxon>Blyttiomyces</taxon>
    </lineage>
</organism>
<dbReference type="SUPFAM" id="SSF50965">
    <property type="entry name" value="Galactose oxidase, central domain"/>
    <property type="match status" value="1"/>
</dbReference>
<dbReference type="OrthoDB" id="10251809at2759"/>
<protein>
    <submittedName>
        <fullName evidence="1">Uncharacterized protein</fullName>
    </submittedName>
</protein>
<accession>A0A4V1IPI9</accession>
<sequence>MDITSLASQACDSDASKLYCYGGYLMTSTTSTVSENFSKNLYLLNIESLTSVSQIYVVGIPLPSRQGHSPTFVGSSLYLFGGEDPALKIEMNTPSATSYAPRTPLRSKMSQQCLLMTSFGSILAATGLVLRTGWPPPTARARG</sequence>
<dbReference type="AlphaFoldDB" id="A0A4V1IPI9"/>
<evidence type="ECO:0000313" key="2">
    <source>
        <dbReference type="Proteomes" id="UP000269721"/>
    </source>
</evidence>
<dbReference type="InterPro" id="IPR011043">
    <property type="entry name" value="Gal_Oxase/kelch_b-propeller"/>
</dbReference>
<gene>
    <name evidence="1" type="ORF">BDK51DRAFT_37730</name>
</gene>
<reference evidence="2" key="1">
    <citation type="journal article" date="2018" name="Nat. Microbiol.">
        <title>Leveraging single-cell genomics to expand the fungal tree of life.</title>
        <authorList>
            <person name="Ahrendt S.R."/>
            <person name="Quandt C.A."/>
            <person name="Ciobanu D."/>
            <person name="Clum A."/>
            <person name="Salamov A."/>
            <person name="Andreopoulos B."/>
            <person name="Cheng J.F."/>
            <person name="Woyke T."/>
            <person name="Pelin A."/>
            <person name="Henrissat B."/>
            <person name="Reynolds N.K."/>
            <person name="Benny G.L."/>
            <person name="Smith M.E."/>
            <person name="James T.Y."/>
            <person name="Grigoriev I.V."/>
        </authorList>
    </citation>
    <scope>NUCLEOTIDE SEQUENCE [LARGE SCALE GENOMIC DNA]</scope>
</reference>
<dbReference type="InterPro" id="IPR015915">
    <property type="entry name" value="Kelch-typ_b-propeller"/>
</dbReference>
<dbReference type="EMBL" id="ML001506">
    <property type="protein sequence ID" value="RKO83217.1"/>
    <property type="molecule type" value="Genomic_DNA"/>
</dbReference>
<name>A0A4V1IPI9_9FUNG</name>
<dbReference type="Proteomes" id="UP000269721">
    <property type="component" value="Unassembled WGS sequence"/>
</dbReference>
<proteinExistence type="predicted"/>
<evidence type="ECO:0000313" key="1">
    <source>
        <dbReference type="EMBL" id="RKO83217.1"/>
    </source>
</evidence>
<keyword evidence="2" id="KW-1185">Reference proteome</keyword>
<dbReference type="Gene3D" id="2.120.10.80">
    <property type="entry name" value="Kelch-type beta propeller"/>
    <property type="match status" value="1"/>
</dbReference>